<dbReference type="InterPro" id="IPR053065">
    <property type="entry name" value="Archenteron_Induction-Rel"/>
</dbReference>
<dbReference type="GO" id="GO:0005783">
    <property type="term" value="C:endoplasmic reticulum"/>
    <property type="evidence" value="ECO:0007669"/>
    <property type="project" value="TreeGrafter"/>
</dbReference>
<dbReference type="InterPro" id="IPR024382">
    <property type="entry name" value="Vps3844_C"/>
</dbReference>
<evidence type="ECO:0000313" key="5">
    <source>
        <dbReference type="Proteomes" id="UP001214415"/>
    </source>
</evidence>
<sequence>MPSLVYAVAALAAPAVALARAILHLNSPAGSVSGPVAIRSADAHQVLAHHLGIDVPSLPRHAGDSPNMWHHLPHDCAKYSLKDLFEPQAPRSGVLVMFHGLDDEHDLFPASLVPTHEVPSHYDALHHLGSLYEEAATGTQRVLAAPPSTATALERLTHELASIEQLIHTDLTAFARARITALADVQREFGAHSQTFQDAKAQVKQVLSSLVHRAEKLAGAHVALVHTSEAEPTLHRRAQLPLPLEVAPDRLRDWAAFSAMDQGPKTCYAQREQLEAATNTCSLRGTPVQTTKGGKLCWRCQCKPVLQGGRTSFYAGAACEKNDYSSQTLLIIGTVAALYVATVGSIALLYREGQKELPGTLASVSLSAS</sequence>
<dbReference type="Proteomes" id="UP001214415">
    <property type="component" value="Chromosome 1"/>
</dbReference>
<evidence type="ECO:0000256" key="1">
    <source>
        <dbReference type="SAM" id="Phobius"/>
    </source>
</evidence>
<feature type="domain" description="Vacuolar sorting protein Vps3844 C-terminal" evidence="3">
    <location>
        <begin position="267"/>
        <end position="362"/>
    </location>
</feature>
<dbReference type="PANTHER" id="PTHR36853">
    <property type="entry name" value="EXPRESSED PROTEIN"/>
    <property type="match status" value="1"/>
</dbReference>
<name>A0AAF0EFQ2_9BASI</name>
<reference evidence="4" key="1">
    <citation type="submission" date="2023-03" db="EMBL/GenBank/DDBJ databases">
        <title>Mating type loci evolution in Malassezia.</title>
        <authorList>
            <person name="Coelho M.A."/>
        </authorList>
    </citation>
    <scope>NUCLEOTIDE SEQUENCE</scope>
    <source>
        <strain evidence="4">CBS 12830</strain>
    </source>
</reference>
<feature type="chain" id="PRO_5042068392" description="Vacuolar sorting protein Vps3844 C-terminal domain-containing protein" evidence="2">
    <location>
        <begin position="20"/>
        <end position="369"/>
    </location>
</feature>
<feature type="signal peptide" evidence="2">
    <location>
        <begin position="1"/>
        <end position="19"/>
    </location>
</feature>
<organism evidence="4 5">
    <name type="scientific">Malassezia equina</name>
    <dbReference type="NCBI Taxonomy" id="1381935"/>
    <lineage>
        <taxon>Eukaryota</taxon>
        <taxon>Fungi</taxon>
        <taxon>Dikarya</taxon>
        <taxon>Basidiomycota</taxon>
        <taxon>Ustilaginomycotina</taxon>
        <taxon>Malasseziomycetes</taxon>
        <taxon>Malasseziales</taxon>
        <taxon>Malasseziaceae</taxon>
        <taxon>Malassezia</taxon>
    </lineage>
</organism>
<evidence type="ECO:0000256" key="2">
    <source>
        <dbReference type="SAM" id="SignalP"/>
    </source>
</evidence>
<gene>
    <name evidence="4" type="ORF">MEQU1_000497</name>
</gene>
<keyword evidence="5" id="KW-1185">Reference proteome</keyword>
<proteinExistence type="predicted"/>
<keyword evidence="1" id="KW-0472">Membrane</keyword>
<accession>A0AAF0EFQ2</accession>
<protein>
    <recommendedName>
        <fullName evidence="3">Vacuolar sorting protein Vps3844 C-terminal domain-containing protein</fullName>
    </recommendedName>
</protein>
<keyword evidence="1" id="KW-0812">Transmembrane</keyword>
<keyword evidence="2" id="KW-0732">Signal</keyword>
<feature type="transmembrane region" description="Helical" evidence="1">
    <location>
        <begin position="329"/>
        <end position="350"/>
    </location>
</feature>
<dbReference type="PANTHER" id="PTHR36853:SF1">
    <property type="entry name" value="DUF3844 DOMAIN-CONTAINING PROTEIN"/>
    <property type="match status" value="1"/>
</dbReference>
<keyword evidence="1" id="KW-1133">Transmembrane helix</keyword>
<evidence type="ECO:0000313" key="4">
    <source>
        <dbReference type="EMBL" id="WFD21841.1"/>
    </source>
</evidence>
<dbReference type="AlphaFoldDB" id="A0AAF0EFQ2"/>
<evidence type="ECO:0000259" key="3">
    <source>
        <dbReference type="Pfam" id="PF12955"/>
    </source>
</evidence>
<dbReference type="EMBL" id="CP119900">
    <property type="protein sequence ID" value="WFD21841.1"/>
    <property type="molecule type" value="Genomic_DNA"/>
</dbReference>
<dbReference type="Pfam" id="PF12955">
    <property type="entry name" value="Vps3844_C"/>
    <property type="match status" value="1"/>
</dbReference>